<dbReference type="GO" id="GO:0008061">
    <property type="term" value="F:chitin binding"/>
    <property type="evidence" value="ECO:0007669"/>
    <property type="project" value="InterPro"/>
</dbReference>
<evidence type="ECO:0000256" key="2">
    <source>
        <dbReference type="ARBA" id="ARBA00009121"/>
    </source>
</evidence>
<feature type="domain" description="SLH" evidence="11">
    <location>
        <begin position="1004"/>
        <end position="1063"/>
    </location>
</feature>
<accession>A0A9X2MW58</accession>
<dbReference type="PROSITE" id="PS51910">
    <property type="entry name" value="GH18_2"/>
    <property type="match status" value="1"/>
</dbReference>
<dbReference type="PANTHER" id="PTHR11177:SF317">
    <property type="entry name" value="CHITINASE 12-RELATED"/>
    <property type="match status" value="1"/>
</dbReference>
<evidence type="ECO:0000256" key="5">
    <source>
        <dbReference type="ARBA" id="ARBA00023024"/>
    </source>
</evidence>
<dbReference type="Pfam" id="PF00395">
    <property type="entry name" value="SLH"/>
    <property type="match status" value="3"/>
</dbReference>
<feature type="region of interest" description="Disordered" evidence="8">
    <location>
        <begin position="783"/>
        <end position="802"/>
    </location>
</feature>
<feature type="domain" description="SLH" evidence="11">
    <location>
        <begin position="1064"/>
        <end position="1127"/>
    </location>
</feature>
<evidence type="ECO:0000256" key="3">
    <source>
        <dbReference type="ARBA" id="ARBA00012729"/>
    </source>
</evidence>
<evidence type="ECO:0000259" key="11">
    <source>
        <dbReference type="PROSITE" id="PS51272"/>
    </source>
</evidence>
<evidence type="ECO:0000256" key="7">
    <source>
        <dbReference type="RuleBase" id="RU000489"/>
    </source>
</evidence>
<dbReference type="Gene3D" id="3.20.20.80">
    <property type="entry name" value="Glycosidases"/>
    <property type="match status" value="1"/>
</dbReference>
<reference evidence="13" key="1">
    <citation type="submission" date="2022-08" db="EMBL/GenBank/DDBJ databases">
        <title>The genomic sequence of strain Paenibacillus sp. SCIV0701.</title>
        <authorList>
            <person name="Zhao H."/>
        </authorList>
    </citation>
    <scope>NUCLEOTIDE SEQUENCE</scope>
    <source>
        <strain evidence="13">SCIV0701</strain>
    </source>
</reference>
<feature type="domain" description="SLH" evidence="11">
    <location>
        <begin position="1131"/>
        <end position="1192"/>
    </location>
</feature>
<dbReference type="SMART" id="SM00060">
    <property type="entry name" value="FN3"/>
    <property type="match status" value="4"/>
</dbReference>
<feature type="domain" description="Fibronectin type-III" evidence="10">
    <location>
        <begin position="133"/>
        <end position="223"/>
    </location>
</feature>
<dbReference type="InterPro" id="IPR017853">
    <property type="entry name" value="GH"/>
</dbReference>
<evidence type="ECO:0000256" key="4">
    <source>
        <dbReference type="ARBA" id="ARBA00022801"/>
    </source>
</evidence>
<dbReference type="InterPro" id="IPR001223">
    <property type="entry name" value="Glyco_hydro18_cat"/>
</dbReference>
<keyword evidence="5" id="KW-0624">Polysaccharide degradation</keyword>
<evidence type="ECO:0000313" key="13">
    <source>
        <dbReference type="EMBL" id="MCR2807984.1"/>
    </source>
</evidence>
<dbReference type="PROSITE" id="PS50853">
    <property type="entry name" value="FN3"/>
    <property type="match status" value="2"/>
</dbReference>
<sequence length="1192" mass="128526">MLLTRRKHPRLALLWLCFALACTGFSAAFAPSVSAADDKPPAPTNLRVISKTHNSVVIDWDNIPGVHPYDVGYWIVPGGWNSGDGEMTIGGLEPNKEYTISVGANVAGANVSTVKVTTDEAPPDAKPEPPLTAPQALKVTDISEEAIKLSWSRSGNATGYDIYLNSGWKAGTWNVDATEFTYELQTPPTAGEEMTFYVAAQKPPAVSKPSNAVKLVWGELPAPVDLQVVSSTRTRAALGWAAVPGATEYAVYQDGTQVATATENRYLATGLTEGESYTYHVVAKNALWESEASASLNVVPGAQYNHVTYYTAWSIYARDFQPEDIDASQITHINYAFADLCWDGFTTTGKACENDALPLQQDYVHDGVMVIGDPVADPANFAKFAEIKTANPHLNMMVSVGGWSWSKNFSNMAATELTRRAFAYSAVEYLREYGLDGLDIDWEYPVEGGETHNVHRPDDKQNFTLLMQTVREALDAAGSEDGKYYLLTIASGQGDNFVVNADFANSVQYLDFVNIMSYDYSGSWELLANHNSPLYYDKKLERSSAPRNNVRGGALGHLNGGVPPHKLMIGVPFYGKGWTGCPENGEYKTCTAYPAGTWERAIYDYTDVEENYLGQEGHTRYWNDASKVAYVYDSETGTFITYNDPVTMKYTSSLVQSLDVAGVMSWDISGDRNKSLTTELVSALPIDGDYNETALPAPQNATLASVQQTAAALKWDAVAGATGYEVYQDNGYVGYTTETQYTVNQLTASTPYTFYVLAVKKENANIADVSPSSAILRTTTPAWPVVQAPPPSGTPAKAPDELDTNVTKTQEGKWTVFVAKDAALKTIEAAKDIAEFKVTVGDDAELIDVVIPKEVVDALGAKGDMPMLSVIWNGVTYSIPVHAIHLGAEIQISIAPPSEEELEELEELAEADGLTLLADALDFKISKRAANGELEEIKDFGGYLLSRSFTVEAEDLDSSKATGVVYVPETGEFRPVPTLFTANKDGVVTAELLRDGNSVYTIVQSDIAYDDAAGHWSEDAVVRTAAKLLLAGETADTFGVDNSITRAEFTSMIVKGLGLLPITGESPFEDVAVDSEYAGDIAAAKEAGIIQGKSAATFDPNASISRQDMTIILSNVLAYLGVEAEADEAALEAFADAGDISAYAKSAVALVVEAEIMIGKSGSIFDPKADLTRAQAATIVIRILEGLGLDQV</sequence>
<dbReference type="EMBL" id="JANIPJ010000039">
    <property type="protein sequence ID" value="MCR2807984.1"/>
    <property type="molecule type" value="Genomic_DNA"/>
</dbReference>
<keyword evidence="4 7" id="KW-0378">Hydrolase</keyword>
<gene>
    <name evidence="13" type="ORF">NQZ67_29330</name>
</gene>
<dbReference type="InterPro" id="IPR050314">
    <property type="entry name" value="Glycosyl_Hydrlase_18"/>
</dbReference>
<dbReference type="PROSITE" id="PS51272">
    <property type="entry name" value="SLH"/>
    <property type="match status" value="3"/>
</dbReference>
<evidence type="ECO:0000256" key="8">
    <source>
        <dbReference type="SAM" id="MobiDB-lite"/>
    </source>
</evidence>
<dbReference type="SUPFAM" id="SSF51445">
    <property type="entry name" value="(Trans)glycosidases"/>
    <property type="match status" value="1"/>
</dbReference>
<evidence type="ECO:0000259" key="12">
    <source>
        <dbReference type="PROSITE" id="PS51910"/>
    </source>
</evidence>
<keyword evidence="14" id="KW-1185">Reference proteome</keyword>
<dbReference type="GO" id="GO:0005975">
    <property type="term" value="P:carbohydrate metabolic process"/>
    <property type="evidence" value="ECO:0007669"/>
    <property type="project" value="InterPro"/>
</dbReference>
<organism evidence="13 14">
    <name type="scientific">Paenibacillus soyae</name>
    <dbReference type="NCBI Taxonomy" id="2969249"/>
    <lineage>
        <taxon>Bacteria</taxon>
        <taxon>Bacillati</taxon>
        <taxon>Bacillota</taxon>
        <taxon>Bacilli</taxon>
        <taxon>Bacillales</taxon>
        <taxon>Paenibacillaceae</taxon>
        <taxon>Paenibacillus</taxon>
    </lineage>
</organism>
<feature type="domain" description="GH18" evidence="12">
    <location>
        <begin position="304"/>
        <end position="687"/>
    </location>
</feature>
<dbReference type="PROSITE" id="PS01095">
    <property type="entry name" value="GH18_1"/>
    <property type="match status" value="1"/>
</dbReference>
<dbReference type="Proteomes" id="UP001141950">
    <property type="component" value="Unassembled WGS sequence"/>
</dbReference>
<dbReference type="SUPFAM" id="SSF49265">
    <property type="entry name" value="Fibronectin type III"/>
    <property type="match status" value="3"/>
</dbReference>
<dbReference type="InterPro" id="IPR003961">
    <property type="entry name" value="FN3_dom"/>
</dbReference>
<dbReference type="Gene3D" id="3.10.50.10">
    <property type="match status" value="1"/>
</dbReference>
<feature type="domain" description="Fibronectin type-III" evidence="10">
    <location>
        <begin position="697"/>
        <end position="783"/>
    </location>
</feature>
<evidence type="ECO:0000256" key="1">
    <source>
        <dbReference type="ARBA" id="ARBA00000822"/>
    </source>
</evidence>
<dbReference type="InterPro" id="IPR001119">
    <property type="entry name" value="SLH_dom"/>
</dbReference>
<dbReference type="EC" id="3.2.1.14" evidence="3"/>
<dbReference type="SMART" id="SM00636">
    <property type="entry name" value="Glyco_18"/>
    <property type="match status" value="1"/>
</dbReference>
<keyword evidence="6 7" id="KW-0326">Glycosidase</keyword>
<evidence type="ECO:0000256" key="9">
    <source>
        <dbReference type="SAM" id="SignalP"/>
    </source>
</evidence>
<dbReference type="CDD" id="cd06548">
    <property type="entry name" value="GH18_chitinase"/>
    <property type="match status" value="1"/>
</dbReference>
<keyword evidence="5" id="KW-0146">Chitin degradation</keyword>
<dbReference type="InterPro" id="IPR029070">
    <property type="entry name" value="Chitinase_insertion_sf"/>
</dbReference>
<evidence type="ECO:0000256" key="6">
    <source>
        <dbReference type="ARBA" id="ARBA00023295"/>
    </source>
</evidence>
<dbReference type="CDD" id="cd00063">
    <property type="entry name" value="FN3"/>
    <property type="match status" value="3"/>
</dbReference>
<comment type="catalytic activity">
    <reaction evidence="1">
        <text>Random endo-hydrolysis of N-acetyl-beta-D-glucosaminide (1-&gt;4)-beta-linkages in chitin and chitodextrins.</text>
        <dbReference type="EC" id="3.2.1.14"/>
    </reaction>
</comment>
<dbReference type="GO" id="GO:0008843">
    <property type="term" value="F:endochitinase activity"/>
    <property type="evidence" value="ECO:0007669"/>
    <property type="project" value="UniProtKB-EC"/>
</dbReference>
<proteinExistence type="inferred from homology"/>
<comment type="similarity">
    <text evidence="2">Belongs to the glycosyl hydrolase 18 family. Chitinase class II subfamily.</text>
</comment>
<dbReference type="PANTHER" id="PTHR11177">
    <property type="entry name" value="CHITINASE"/>
    <property type="match status" value="1"/>
</dbReference>
<dbReference type="AlphaFoldDB" id="A0A9X2MW58"/>
<feature type="chain" id="PRO_5040734534" description="chitinase" evidence="9">
    <location>
        <begin position="36"/>
        <end position="1192"/>
    </location>
</feature>
<evidence type="ECO:0000313" key="14">
    <source>
        <dbReference type="Proteomes" id="UP001141950"/>
    </source>
</evidence>
<dbReference type="Gene3D" id="2.60.40.10">
    <property type="entry name" value="Immunoglobulins"/>
    <property type="match status" value="4"/>
</dbReference>
<dbReference type="InterPro" id="IPR001579">
    <property type="entry name" value="Glyco_hydro_18_chit_AS"/>
</dbReference>
<comment type="caution">
    <text evidence="13">The sequence shown here is derived from an EMBL/GenBank/DDBJ whole genome shotgun (WGS) entry which is preliminary data.</text>
</comment>
<dbReference type="GO" id="GO:0006032">
    <property type="term" value="P:chitin catabolic process"/>
    <property type="evidence" value="ECO:0007669"/>
    <property type="project" value="UniProtKB-KW"/>
</dbReference>
<dbReference type="InterPro" id="IPR011583">
    <property type="entry name" value="Chitinase_II/V-like_cat"/>
</dbReference>
<dbReference type="InterPro" id="IPR013783">
    <property type="entry name" value="Ig-like_fold"/>
</dbReference>
<dbReference type="RefSeq" id="WP_257452976.1">
    <property type="nucleotide sequence ID" value="NZ_JANIPJ010000039.1"/>
</dbReference>
<dbReference type="PROSITE" id="PS51257">
    <property type="entry name" value="PROKAR_LIPOPROTEIN"/>
    <property type="match status" value="1"/>
</dbReference>
<name>A0A9X2MW58_9BACL</name>
<keyword evidence="5" id="KW-0119">Carbohydrate metabolism</keyword>
<dbReference type="InterPro" id="IPR036116">
    <property type="entry name" value="FN3_sf"/>
</dbReference>
<dbReference type="SUPFAM" id="SSF54556">
    <property type="entry name" value="Chitinase insertion domain"/>
    <property type="match status" value="1"/>
</dbReference>
<evidence type="ECO:0000259" key="10">
    <source>
        <dbReference type="PROSITE" id="PS50853"/>
    </source>
</evidence>
<keyword evidence="9" id="KW-0732">Signal</keyword>
<dbReference type="Pfam" id="PF00704">
    <property type="entry name" value="Glyco_hydro_18"/>
    <property type="match status" value="1"/>
</dbReference>
<feature type="signal peptide" evidence="9">
    <location>
        <begin position="1"/>
        <end position="35"/>
    </location>
</feature>
<protein>
    <recommendedName>
        <fullName evidence="3">chitinase</fullName>
        <ecNumber evidence="3">3.2.1.14</ecNumber>
    </recommendedName>
</protein>
<dbReference type="Pfam" id="PF00041">
    <property type="entry name" value="fn3"/>
    <property type="match status" value="1"/>
</dbReference>